<proteinExistence type="predicted"/>
<dbReference type="GO" id="GO:0016879">
    <property type="term" value="F:ligase activity, forming carbon-nitrogen bonds"/>
    <property type="evidence" value="ECO:0007669"/>
    <property type="project" value="TreeGrafter"/>
</dbReference>
<evidence type="ECO:0000313" key="3">
    <source>
        <dbReference type="EMBL" id="HHI96236.1"/>
    </source>
</evidence>
<dbReference type="EMBL" id="DROK01000002">
    <property type="protein sequence ID" value="HHI96236.1"/>
    <property type="molecule type" value="Genomic_DNA"/>
</dbReference>
<dbReference type="GO" id="GO:0046872">
    <property type="term" value="F:metal ion binding"/>
    <property type="evidence" value="ECO:0007669"/>
    <property type="project" value="InterPro"/>
</dbReference>
<evidence type="ECO:0000256" key="1">
    <source>
        <dbReference type="PROSITE-ProRule" id="PRU00409"/>
    </source>
</evidence>
<dbReference type="InterPro" id="IPR013651">
    <property type="entry name" value="ATP-grasp_RimK-type"/>
</dbReference>
<dbReference type="GO" id="GO:0005524">
    <property type="term" value="F:ATP binding"/>
    <property type="evidence" value="ECO:0007669"/>
    <property type="project" value="UniProtKB-UniRule"/>
</dbReference>
<name>A0A7V5U1Q5_9BACT</name>
<dbReference type="Gene3D" id="3.30.470.20">
    <property type="entry name" value="ATP-grasp fold, B domain"/>
    <property type="match status" value="1"/>
</dbReference>
<keyword evidence="1" id="KW-0547">Nucleotide-binding</keyword>
<evidence type="ECO:0000259" key="2">
    <source>
        <dbReference type="PROSITE" id="PS50975"/>
    </source>
</evidence>
<dbReference type="PROSITE" id="PS50975">
    <property type="entry name" value="ATP_GRASP"/>
    <property type="match status" value="1"/>
</dbReference>
<dbReference type="GO" id="GO:0005737">
    <property type="term" value="C:cytoplasm"/>
    <property type="evidence" value="ECO:0007669"/>
    <property type="project" value="TreeGrafter"/>
</dbReference>
<dbReference type="SUPFAM" id="SSF56059">
    <property type="entry name" value="Glutathione synthetase ATP-binding domain-like"/>
    <property type="match status" value="1"/>
</dbReference>
<dbReference type="PANTHER" id="PTHR21621">
    <property type="entry name" value="RIBOSOMAL PROTEIN S6 MODIFICATION PROTEIN"/>
    <property type="match status" value="1"/>
</dbReference>
<accession>A0A7V5U1Q5</accession>
<protein>
    <recommendedName>
        <fullName evidence="2">ATP-grasp domain-containing protein</fullName>
    </recommendedName>
</protein>
<dbReference type="InterPro" id="IPR011761">
    <property type="entry name" value="ATP-grasp"/>
</dbReference>
<keyword evidence="1" id="KW-0067">ATP-binding</keyword>
<dbReference type="Proteomes" id="UP000886101">
    <property type="component" value="Unassembled WGS sequence"/>
</dbReference>
<organism evidence="3">
    <name type="scientific">Thermodesulfatator atlanticus</name>
    <dbReference type="NCBI Taxonomy" id="501497"/>
    <lineage>
        <taxon>Bacteria</taxon>
        <taxon>Pseudomonadati</taxon>
        <taxon>Thermodesulfobacteriota</taxon>
        <taxon>Thermodesulfobacteria</taxon>
        <taxon>Thermodesulfobacteriales</taxon>
        <taxon>Thermodesulfatatoraceae</taxon>
        <taxon>Thermodesulfatator</taxon>
    </lineage>
</organism>
<dbReference type="Pfam" id="PF08443">
    <property type="entry name" value="RimK"/>
    <property type="match status" value="1"/>
</dbReference>
<reference evidence="3" key="1">
    <citation type="journal article" date="2020" name="mSystems">
        <title>Genome- and Community-Level Interaction Insights into Carbon Utilization and Element Cycling Functions of Hydrothermarchaeota in Hydrothermal Sediment.</title>
        <authorList>
            <person name="Zhou Z."/>
            <person name="Liu Y."/>
            <person name="Xu W."/>
            <person name="Pan J."/>
            <person name="Luo Z.H."/>
            <person name="Li M."/>
        </authorList>
    </citation>
    <scope>NUCLEOTIDE SEQUENCE [LARGE SCALE GENOMIC DNA]</scope>
    <source>
        <strain evidence="3">HyVt-533</strain>
    </source>
</reference>
<gene>
    <name evidence="3" type="ORF">ENJ96_00090</name>
</gene>
<feature type="domain" description="ATP-grasp" evidence="2">
    <location>
        <begin position="65"/>
        <end position="250"/>
    </location>
</feature>
<dbReference type="PANTHER" id="PTHR21621:SF0">
    <property type="entry name" value="BETA-CITRYLGLUTAMATE SYNTHASE B-RELATED"/>
    <property type="match status" value="1"/>
</dbReference>
<sequence length="263" mass="30574">MRPPWIIVTNRAFRNYFPHLGPQDLILGILALKHGEEYLYTDLYARGVKAYPSLLAQYLSRAKCFQAEIFKEFMIPETTVVRDRHDLIRLLNHFQAQGIKEVVTKQNRFNCGLGIHRWDNLETLYNVACFGNLSYPFVVQPFLPGAFDVRVVILGDYVEAYTRKNPHNFRNNLFFGAKAEAYPLNDEELSFCRRVMARGQFPYAHLDLLVTEDGRFFLSEINLRGGLKGARLDQEKYQAKIDALHRAFLEKFLKEHPEAVVKE</sequence>
<comment type="caution">
    <text evidence="3">The sequence shown here is derived from an EMBL/GenBank/DDBJ whole genome shotgun (WGS) entry which is preliminary data.</text>
</comment>
<dbReference type="AlphaFoldDB" id="A0A7V5U1Q5"/>